<organism evidence="1">
    <name type="scientific">Thiolapillus brandeum</name>
    <dbReference type="NCBI Taxonomy" id="1076588"/>
    <lineage>
        <taxon>Bacteria</taxon>
        <taxon>Pseudomonadati</taxon>
        <taxon>Pseudomonadota</taxon>
        <taxon>Gammaproteobacteria</taxon>
        <taxon>Chromatiales</taxon>
        <taxon>Sedimenticolaceae</taxon>
        <taxon>Thiolapillus</taxon>
    </lineage>
</organism>
<dbReference type="Gene3D" id="3.30.70.1450">
    <property type="entry name" value="Regulator of K+ conductance, C-terminal domain"/>
    <property type="match status" value="1"/>
</dbReference>
<evidence type="ECO:0000313" key="1">
    <source>
        <dbReference type="EMBL" id="HEC05400.1"/>
    </source>
</evidence>
<name>A0A831RUI3_9GAMM</name>
<dbReference type="Proteomes" id="UP000886339">
    <property type="component" value="Unassembled WGS sequence"/>
</dbReference>
<proteinExistence type="predicted"/>
<dbReference type="AlphaFoldDB" id="A0A831RUI3"/>
<dbReference type="SUPFAM" id="SSF116726">
    <property type="entry name" value="TrkA C-terminal domain-like"/>
    <property type="match status" value="1"/>
</dbReference>
<feature type="non-terminal residue" evidence="1">
    <location>
        <position position="1"/>
    </location>
</feature>
<protein>
    <submittedName>
        <fullName evidence="1">Potassium transporter TrkA</fullName>
    </submittedName>
</protein>
<dbReference type="InterPro" id="IPR036721">
    <property type="entry name" value="RCK_C_sf"/>
</dbReference>
<sequence>SPGDRDRSLRCIALLRISRNSRELLPEADTELLPGDRLLFCGTRRAFSTMEWTLCHTATLEYVLTGEDRPRSWIWRKFQERKKR</sequence>
<dbReference type="GO" id="GO:0006813">
    <property type="term" value="P:potassium ion transport"/>
    <property type="evidence" value="ECO:0007669"/>
    <property type="project" value="InterPro"/>
</dbReference>
<gene>
    <name evidence="1" type="ORF">ENJ12_00980</name>
</gene>
<accession>A0A831RUI3</accession>
<reference evidence="1" key="1">
    <citation type="journal article" date="2020" name="mSystems">
        <title>Genome- and Community-Level Interaction Insights into Carbon Utilization and Element Cycling Functions of Hydrothermarchaeota in Hydrothermal Sediment.</title>
        <authorList>
            <person name="Zhou Z."/>
            <person name="Liu Y."/>
            <person name="Xu W."/>
            <person name="Pan J."/>
            <person name="Luo Z.H."/>
            <person name="Li M."/>
        </authorList>
    </citation>
    <scope>NUCLEOTIDE SEQUENCE [LARGE SCALE GENOMIC DNA]</scope>
    <source>
        <strain evidence="1">HyVt-458</strain>
    </source>
</reference>
<comment type="caution">
    <text evidence="1">The sequence shown here is derived from an EMBL/GenBank/DDBJ whole genome shotgun (WGS) entry which is preliminary data.</text>
</comment>
<dbReference type="EMBL" id="DRLF01000037">
    <property type="protein sequence ID" value="HEC05400.1"/>
    <property type="molecule type" value="Genomic_DNA"/>
</dbReference>